<feature type="binding site" evidence="4">
    <location>
        <position position="40"/>
    </location>
    <ligand>
        <name>a divalent metal cation</name>
        <dbReference type="ChEBI" id="CHEBI:60240"/>
    </ligand>
</feature>
<comment type="cofactor">
    <cofactor evidence="4">
        <name>a divalent metal cation</name>
        <dbReference type="ChEBI" id="CHEBI:60240"/>
    </cofactor>
    <text evidence="4">Binds 1 divalent metal cation per subunit.</text>
</comment>
<dbReference type="Proteomes" id="UP000002654">
    <property type="component" value="Chromosome"/>
</dbReference>
<dbReference type="InterPro" id="IPR036523">
    <property type="entry name" value="SurE-like_sf"/>
</dbReference>
<dbReference type="HAMAP" id="MF_00060">
    <property type="entry name" value="SurE"/>
    <property type="match status" value="1"/>
</dbReference>
<dbReference type="PANTHER" id="PTHR30457">
    <property type="entry name" value="5'-NUCLEOTIDASE SURE"/>
    <property type="match status" value="1"/>
</dbReference>
<accession>G4RMF0</accession>
<keyword evidence="4" id="KW-0547">Nucleotide-binding</keyword>
<sequence>MKIVLTNDDGPHSPALRSIVKLLSSQGHQVVVVVPEKQRSAAGFARTYHKPLRVRKVGDIYVTNGYPADAVFLALKLLAPDAELVLSGVNVGENIGFESTYGSGTIAAAVQAGILGYKGVAVSMEDGAKWELVASALSALVDAAAEQWSEGLVAVSVNVPSCWSGAVESPKSLALGVFSEALHRGRDPRGEELYWRWGPRADAFPPDTDAYAFYVLRAITALGICTHGVCSVREIAEEIKRRLALPPDPHCGGS</sequence>
<dbReference type="InterPro" id="IPR002828">
    <property type="entry name" value="SurE-like_Pase/nucleotidase"/>
</dbReference>
<proteinExistence type="inferred from homology"/>
<evidence type="ECO:0000256" key="4">
    <source>
        <dbReference type="HAMAP-Rule" id="MF_00060"/>
    </source>
</evidence>
<gene>
    <name evidence="4 6" type="primary">surE</name>
    <name evidence="6" type="ordered locus">TTX_0106</name>
</gene>
<keyword evidence="3 4" id="KW-0378">Hydrolase</keyword>
<dbReference type="SUPFAM" id="SSF64167">
    <property type="entry name" value="SurE-like"/>
    <property type="match status" value="1"/>
</dbReference>
<keyword evidence="4" id="KW-0963">Cytoplasm</keyword>
<evidence type="ECO:0000256" key="1">
    <source>
        <dbReference type="ARBA" id="ARBA00011062"/>
    </source>
</evidence>
<feature type="binding site" evidence="4">
    <location>
        <position position="9"/>
    </location>
    <ligand>
        <name>a divalent metal cation</name>
        <dbReference type="ChEBI" id="CHEBI:60240"/>
    </ligand>
</feature>
<dbReference type="AlphaFoldDB" id="G4RMF0"/>
<dbReference type="GO" id="GO:0046872">
    <property type="term" value="F:metal ion binding"/>
    <property type="evidence" value="ECO:0007669"/>
    <property type="project" value="UniProtKB-UniRule"/>
</dbReference>
<evidence type="ECO:0000256" key="2">
    <source>
        <dbReference type="ARBA" id="ARBA00022723"/>
    </source>
</evidence>
<dbReference type="OrthoDB" id="26873at2157"/>
<dbReference type="GO" id="GO:0000166">
    <property type="term" value="F:nucleotide binding"/>
    <property type="evidence" value="ECO:0007669"/>
    <property type="project" value="UniProtKB-KW"/>
</dbReference>
<comment type="similarity">
    <text evidence="1 4">Belongs to the SurE nucleotidase family.</text>
</comment>
<dbReference type="Gene3D" id="3.40.1210.10">
    <property type="entry name" value="Survival protein SurE-like phosphatase/nucleotidase"/>
    <property type="match status" value="1"/>
</dbReference>
<reference evidence="6 7" key="1">
    <citation type="journal article" date="2011" name="PLoS ONE">
        <title>The complete genome sequence of Thermoproteus tenax: a physiologically versatile member of the Crenarchaeota.</title>
        <authorList>
            <person name="Siebers B."/>
            <person name="Zaparty M."/>
            <person name="Raddatz G."/>
            <person name="Tjaden B."/>
            <person name="Albers S.V."/>
            <person name="Bell S.D."/>
            <person name="Blombach F."/>
            <person name="Kletzin A."/>
            <person name="Kyrpides N."/>
            <person name="Lanz C."/>
            <person name="Plagens A."/>
            <person name="Rampp M."/>
            <person name="Rosinus A."/>
            <person name="von Jan M."/>
            <person name="Makarova K.S."/>
            <person name="Klenk H.P."/>
            <person name="Schuster S.C."/>
            <person name="Hensel R."/>
        </authorList>
    </citation>
    <scope>NUCLEOTIDE SEQUENCE [LARGE SCALE GENOMIC DNA]</scope>
    <source>
        <strain evidence="7">ATCC 35583 / DSM 2078 / JCM 9277 / NBRC 100435 / Kra 1</strain>
    </source>
</reference>
<dbReference type="STRING" id="768679.TTX_0106"/>
<feature type="binding site" evidence="4">
    <location>
        <position position="8"/>
    </location>
    <ligand>
        <name>a divalent metal cation</name>
        <dbReference type="ChEBI" id="CHEBI:60240"/>
    </ligand>
</feature>
<dbReference type="GO" id="GO:0008253">
    <property type="term" value="F:5'-nucleotidase activity"/>
    <property type="evidence" value="ECO:0007669"/>
    <property type="project" value="UniProtKB-UniRule"/>
</dbReference>
<protein>
    <recommendedName>
        <fullName evidence="4">5'-nucleotidase SurE</fullName>
        <ecNumber evidence="4">3.1.3.5</ecNumber>
    </recommendedName>
    <alternativeName>
        <fullName evidence="4">Nucleoside 5'-monophosphate phosphohydrolase</fullName>
    </alternativeName>
</protein>
<feature type="domain" description="Survival protein SurE-like phosphatase/nucleotidase" evidence="5">
    <location>
        <begin position="3"/>
        <end position="168"/>
    </location>
</feature>
<dbReference type="GO" id="GO:0005737">
    <property type="term" value="C:cytoplasm"/>
    <property type="evidence" value="ECO:0007669"/>
    <property type="project" value="UniProtKB-SubCell"/>
</dbReference>
<evidence type="ECO:0000313" key="7">
    <source>
        <dbReference type="Proteomes" id="UP000002654"/>
    </source>
</evidence>
<dbReference type="EMBL" id="FN869859">
    <property type="protein sequence ID" value="CCC80781.1"/>
    <property type="molecule type" value="Genomic_DNA"/>
</dbReference>
<feature type="binding site" evidence="4">
    <location>
        <position position="90"/>
    </location>
    <ligand>
        <name>a divalent metal cation</name>
        <dbReference type="ChEBI" id="CHEBI:60240"/>
    </ligand>
</feature>
<dbReference type="GeneID" id="11263113"/>
<keyword evidence="2 4" id="KW-0479">Metal-binding</keyword>
<dbReference type="HOGENOM" id="CLU_045192_1_3_2"/>
<dbReference type="PaxDb" id="768679-TTX_0106"/>
<dbReference type="PATRIC" id="fig|768679.9.peg.110"/>
<dbReference type="NCBIfam" id="TIGR00087">
    <property type="entry name" value="surE"/>
    <property type="match status" value="1"/>
</dbReference>
<comment type="catalytic activity">
    <reaction evidence="4">
        <text>a ribonucleoside 5'-phosphate + H2O = a ribonucleoside + phosphate</text>
        <dbReference type="Rhea" id="RHEA:12484"/>
        <dbReference type="ChEBI" id="CHEBI:15377"/>
        <dbReference type="ChEBI" id="CHEBI:18254"/>
        <dbReference type="ChEBI" id="CHEBI:43474"/>
        <dbReference type="ChEBI" id="CHEBI:58043"/>
        <dbReference type="EC" id="3.1.3.5"/>
    </reaction>
</comment>
<keyword evidence="7" id="KW-1185">Reference proteome</keyword>
<comment type="function">
    <text evidence="4">Nucleotidase that shows phosphatase activity on nucleoside 5'-monophosphates.</text>
</comment>
<evidence type="ECO:0000256" key="3">
    <source>
        <dbReference type="ARBA" id="ARBA00022801"/>
    </source>
</evidence>
<evidence type="ECO:0000313" key="6">
    <source>
        <dbReference type="EMBL" id="CCC80781.1"/>
    </source>
</evidence>
<dbReference type="PANTHER" id="PTHR30457:SF0">
    <property type="entry name" value="PHOSPHATASE, PUTATIVE (AFU_ORTHOLOGUE AFUA_4G01070)-RELATED"/>
    <property type="match status" value="1"/>
</dbReference>
<dbReference type="Pfam" id="PF01975">
    <property type="entry name" value="SurE"/>
    <property type="match status" value="1"/>
</dbReference>
<dbReference type="RefSeq" id="WP_014126039.1">
    <property type="nucleotide sequence ID" value="NC_016070.1"/>
</dbReference>
<comment type="subcellular location">
    <subcellularLocation>
        <location evidence="4">Cytoplasm</location>
    </subcellularLocation>
</comment>
<dbReference type="InterPro" id="IPR030048">
    <property type="entry name" value="SurE"/>
</dbReference>
<name>G4RMF0_THETK</name>
<organism evidence="6 7">
    <name type="scientific">Thermoproteus tenax (strain ATCC 35583 / DSM 2078 / JCM 9277 / NBRC 100435 / Kra 1)</name>
    <dbReference type="NCBI Taxonomy" id="768679"/>
    <lineage>
        <taxon>Archaea</taxon>
        <taxon>Thermoproteota</taxon>
        <taxon>Thermoprotei</taxon>
        <taxon>Thermoproteales</taxon>
        <taxon>Thermoproteaceae</taxon>
        <taxon>Thermoproteus</taxon>
    </lineage>
</organism>
<evidence type="ECO:0000259" key="5">
    <source>
        <dbReference type="Pfam" id="PF01975"/>
    </source>
</evidence>
<dbReference type="eggNOG" id="arCOG02303">
    <property type="taxonomic scope" value="Archaea"/>
</dbReference>
<dbReference type="EC" id="3.1.3.5" evidence="4"/>
<dbReference type="KEGG" id="ttn:TTX_0106"/>